<evidence type="ECO:0000313" key="2">
    <source>
        <dbReference type="Proteomes" id="UP001281147"/>
    </source>
</evidence>
<evidence type="ECO:0000313" key="1">
    <source>
        <dbReference type="EMBL" id="KAK3690639.1"/>
    </source>
</evidence>
<dbReference type="EMBL" id="JAUTXU010000283">
    <property type="protein sequence ID" value="KAK3690639.1"/>
    <property type="molecule type" value="Genomic_DNA"/>
</dbReference>
<accession>A0ACC3MFI3</accession>
<dbReference type="Proteomes" id="UP001281147">
    <property type="component" value="Unassembled WGS sequence"/>
</dbReference>
<protein>
    <submittedName>
        <fullName evidence="1">Uncharacterized protein</fullName>
    </submittedName>
</protein>
<comment type="caution">
    <text evidence="1">The sequence shown here is derived from an EMBL/GenBank/DDBJ whole genome shotgun (WGS) entry which is preliminary data.</text>
</comment>
<keyword evidence="2" id="KW-1185">Reference proteome</keyword>
<sequence>MAKSSAYELLHRGPPSISDAGPQNPARLPTTRPRPWKTGILKRMPWAGLLSILLAFGCGIAAISIALVSHGTPLDRWTVNGYDIQPAVLLSIVATIANAFLVFAFTQGATIHWWNTAFQGASLKELHSSYHYGSGLTAVFSSVATFNTVALAGIFMPVLLMDGPLLQRASSVVQRTQVTHQNTSIPISPAPLVQGTTGIIPDHASDLSPSLYHPLFAKVLQQYTNRDTIFLDSGICDGDCEVEIIAPGWDIECSVSEKPYQLANYYDSVEAYLPKNIFSNYTQRSNSTYDGPKIEQTVFETKVIYNYTYGILGSNDYSAVQYAINLQTTYKSTPGINGTLSHHDCWLREAIVKYSLRLQNSTITLAPMPLAENRTLERVIRTQEYTGQGDHPSTLGGFWLALHTRFNTKATIRPVGGWYSLSTTTSSSSQYLRAANASAIATYEVTWEDPMEDMVKMANELAFRTAYTTTSWSPGNPGLGATRAGYWNLTSEQPYILSPNLTTVARPLEQRTVVSASTVVTVYATHRGWLAGGFVVICLACLAIIPTYWGWWRLGRQVSMSPLEIARAFDAPILRNADPNATGDDLKKDMGEARVCFAPGADHRLQAQEKLDGSSEELVR</sequence>
<proteinExistence type="predicted"/>
<organism evidence="1 2">
    <name type="scientific">Vermiconidia calcicola</name>
    <dbReference type="NCBI Taxonomy" id="1690605"/>
    <lineage>
        <taxon>Eukaryota</taxon>
        <taxon>Fungi</taxon>
        <taxon>Dikarya</taxon>
        <taxon>Ascomycota</taxon>
        <taxon>Pezizomycotina</taxon>
        <taxon>Dothideomycetes</taxon>
        <taxon>Dothideomycetidae</taxon>
        <taxon>Mycosphaerellales</taxon>
        <taxon>Extremaceae</taxon>
        <taxon>Vermiconidia</taxon>
    </lineage>
</organism>
<name>A0ACC3MFI3_9PEZI</name>
<reference evidence="1" key="1">
    <citation type="submission" date="2023-07" db="EMBL/GenBank/DDBJ databases">
        <title>Black Yeasts Isolated from many extreme environments.</title>
        <authorList>
            <person name="Coleine C."/>
            <person name="Stajich J.E."/>
            <person name="Selbmann L."/>
        </authorList>
    </citation>
    <scope>NUCLEOTIDE SEQUENCE</scope>
    <source>
        <strain evidence="1">CCFEE 5714</strain>
    </source>
</reference>
<gene>
    <name evidence="1" type="ORF">LTR37_019041</name>
</gene>